<evidence type="ECO:0000313" key="2">
    <source>
        <dbReference type="Proteomes" id="UP001156905"/>
    </source>
</evidence>
<dbReference type="Proteomes" id="UP001156905">
    <property type="component" value="Unassembled WGS sequence"/>
</dbReference>
<sequence length="83" mass="9115">MRVLLKSQMVDAYDEAIVVQCRCAGAAPFGIAKVRKIRLEIYGAHRGRGSGDTFAVERNLLRKGGGMVNDGYGLIVKRLVSKY</sequence>
<keyword evidence="2" id="KW-1185">Reference proteome</keyword>
<organism evidence="1 2">
    <name type="scientific">Bradyrhizobium iriomotense</name>
    <dbReference type="NCBI Taxonomy" id="441950"/>
    <lineage>
        <taxon>Bacteria</taxon>
        <taxon>Pseudomonadati</taxon>
        <taxon>Pseudomonadota</taxon>
        <taxon>Alphaproteobacteria</taxon>
        <taxon>Hyphomicrobiales</taxon>
        <taxon>Nitrobacteraceae</taxon>
        <taxon>Bradyrhizobium</taxon>
    </lineage>
</organism>
<dbReference type="EMBL" id="BSOW01000033">
    <property type="protein sequence ID" value="GLR90379.1"/>
    <property type="molecule type" value="Genomic_DNA"/>
</dbReference>
<proteinExistence type="predicted"/>
<comment type="caution">
    <text evidence="1">The sequence shown here is derived from an EMBL/GenBank/DDBJ whole genome shotgun (WGS) entry which is preliminary data.</text>
</comment>
<accession>A0ABQ6BAC1</accession>
<gene>
    <name evidence="1" type="ORF">GCM10007857_70940</name>
</gene>
<evidence type="ECO:0000313" key="1">
    <source>
        <dbReference type="EMBL" id="GLR90379.1"/>
    </source>
</evidence>
<reference evidence="2" key="1">
    <citation type="journal article" date="2019" name="Int. J. Syst. Evol. Microbiol.">
        <title>The Global Catalogue of Microorganisms (GCM) 10K type strain sequencing project: providing services to taxonomists for standard genome sequencing and annotation.</title>
        <authorList>
            <consortium name="The Broad Institute Genomics Platform"/>
            <consortium name="The Broad Institute Genome Sequencing Center for Infectious Disease"/>
            <person name="Wu L."/>
            <person name="Ma J."/>
        </authorList>
    </citation>
    <scope>NUCLEOTIDE SEQUENCE [LARGE SCALE GENOMIC DNA]</scope>
    <source>
        <strain evidence="2">NBRC 102520</strain>
    </source>
</reference>
<protein>
    <submittedName>
        <fullName evidence="1">Uncharacterized protein</fullName>
    </submittedName>
</protein>
<name>A0ABQ6BAC1_9BRAD</name>